<dbReference type="Proteomes" id="UP000218231">
    <property type="component" value="Unassembled WGS sequence"/>
</dbReference>
<feature type="compositionally biased region" description="Basic residues" evidence="1">
    <location>
        <begin position="716"/>
        <end position="726"/>
    </location>
</feature>
<evidence type="ECO:0000256" key="1">
    <source>
        <dbReference type="SAM" id="MobiDB-lite"/>
    </source>
</evidence>
<dbReference type="InterPro" id="IPR040676">
    <property type="entry name" value="DUF5641"/>
</dbReference>
<feature type="domain" description="DUF5641" evidence="4">
    <location>
        <begin position="41"/>
        <end position="124"/>
    </location>
</feature>
<organism evidence="5 6">
    <name type="scientific">Diploscapter pachys</name>
    <dbReference type="NCBI Taxonomy" id="2018661"/>
    <lineage>
        <taxon>Eukaryota</taxon>
        <taxon>Metazoa</taxon>
        <taxon>Ecdysozoa</taxon>
        <taxon>Nematoda</taxon>
        <taxon>Chromadorea</taxon>
        <taxon>Rhabditida</taxon>
        <taxon>Rhabditina</taxon>
        <taxon>Rhabditomorpha</taxon>
        <taxon>Rhabditoidea</taxon>
        <taxon>Rhabditidae</taxon>
        <taxon>Diploscapter</taxon>
    </lineage>
</organism>
<evidence type="ECO:0008006" key="7">
    <source>
        <dbReference type="Google" id="ProtNLM"/>
    </source>
</evidence>
<dbReference type="AlphaFoldDB" id="A0A2A2KR41"/>
<keyword evidence="2" id="KW-1133">Transmembrane helix</keyword>
<evidence type="ECO:0000259" key="3">
    <source>
        <dbReference type="Pfam" id="PF07245"/>
    </source>
</evidence>
<protein>
    <recommendedName>
        <fullName evidence="7">DUF5641 domain-containing protein</fullName>
    </recommendedName>
</protein>
<feature type="compositionally biased region" description="Basic and acidic residues" evidence="1">
    <location>
        <begin position="153"/>
        <end position="182"/>
    </location>
</feature>
<evidence type="ECO:0000313" key="5">
    <source>
        <dbReference type="EMBL" id="PAV76368.1"/>
    </source>
</evidence>
<keyword evidence="2" id="KW-0812">Transmembrane</keyword>
<feature type="transmembrane region" description="Helical" evidence="2">
    <location>
        <begin position="590"/>
        <end position="610"/>
    </location>
</feature>
<feature type="compositionally biased region" description="Basic and acidic residues" evidence="1">
    <location>
        <begin position="191"/>
        <end position="201"/>
    </location>
</feature>
<feature type="region of interest" description="Disordered" evidence="1">
    <location>
        <begin position="294"/>
        <end position="466"/>
    </location>
</feature>
<dbReference type="STRING" id="2018661.A0A2A2KR41"/>
<keyword evidence="6" id="KW-1185">Reference proteome</keyword>
<keyword evidence="2" id="KW-0472">Membrane</keyword>
<feature type="compositionally biased region" description="Basic and acidic residues" evidence="1">
    <location>
        <begin position="294"/>
        <end position="309"/>
    </location>
</feature>
<proteinExistence type="predicted"/>
<dbReference type="InterPro" id="IPR009878">
    <property type="entry name" value="Phlebovirus_G2_fusion"/>
</dbReference>
<feature type="region of interest" description="Disordered" evidence="1">
    <location>
        <begin position="692"/>
        <end position="734"/>
    </location>
</feature>
<feature type="compositionally biased region" description="Polar residues" evidence="1">
    <location>
        <begin position="315"/>
        <end position="335"/>
    </location>
</feature>
<feature type="region of interest" description="Disordered" evidence="1">
    <location>
        <begin position="153"/>
        <end position="206"/>
    </location>
</feature>
<comment type="caution">
    <text evidence="5">The sequence shown here is derived from an EMBL/GenBank/DDBJ whole genome shotgun (WGS) entry which is preliminary data.</text>
</comment>
<dbReference type="OrthoDB" id="5868911at2759"/>
<feature type="domain" description="Phlebovirus glycoprotein G2 fusion" evidence="3">
    <location>
        <begin position="760"/>
        <end position="1015"/>
    </location>
</feature>
<reference evidence="5 6" key="1">
    <citation type="journal article" date="2017" name="Curr. Biol.">
        <title>Genome architecture and evolution of a unichromosomal asexual nematode.</title>
        <authorList>
            <person name="Fradin H."/>
            <person name="Zegar C."/>
            <person name="Gutwein M."/>
            <person name="Lucas J."/>
            <person name="Kovtun M."/>
            <person name="Corcoran D."/>
            <person name="Baugh L.R."/>
            <person name="Kiontke K."/>
            <person name="Gunsalus K."/>
            <person name="Fitch D.H."/>
            <person name="Piano F."/>
        </authorList>
    </citation>
    <scope>NUCLEOTIDE SEQUENCE [LARGE SCALE GENOMIC DNA]</scope>
    <source>
        <strain evidence="5">PF1309</strain>
    </source>
</reference>
<gene>
    <name evidence="5" type="ORF">WR25_05518</name>
</gene>
<feature type="compositionally biased region" description="Acidic residues" evidence="1">
    <location>
        <begin position="387"/>
        <end position="406"/>
    </location>
</feature>
<feature type="transmembrane region" description="Helical" evidence="2">
    <location>
        <begin position="211"/>
        <end position="233"/>
    </location>
</feature>
<dbReference type="Pfam" id="PF18701">
    <property type="entry name" value="DUF5641"/>
    <property type="match status" value="1"/>
</dbReference>
<feature type="non-terminal residue" evidence="5">
    <location>
        <position position="1"/>
    </location>
</feature>
<feature type="compositionally biased region" description="Basic and acidic residues" evidence="1">
    <location>
        <begin position="431"/>
        <end position="465"/>
    </location>
</feature>
<feature type="compositionally biased region" description="Basic and acidic residues" evidence="1">
    <location>
        <begin position="407"/>
        <end position="422"/>
    </location>
</feature>
<evidence type="ECO:0000313" key="6">
    <source>
        <dbReference type="Proteomes" id="UP000218231"/>
    </source>
</evidence>
<feature type="transmembrane region" description="Helical" evidence="2">
    <location>
        <begin position="630"/>
        <end position="647"/>
    </location>
</feature>
<accession>A0A2A2KR41</accession>
<evidence type="ECO:0000259" key="4">
    <source>
        <dbReference type="Pfam" id="PF18701"/>
    </source>
</evidence>
<name>A0A2A2KR41_9BILA</name>
<dbReference type="Pfam" id="PF07245">
    <property type="entry name" value="Phlebovirus_G2"/>
    <property type="match status" value="1"/>
</dbReference>
<dbReference type="EMBL" id="LIAE01007895">
    <property type="protein sequence ID" value="PAV76368.1"/>
    <property type="molecule type" value="Genomic_DNA"/>
</dbReference>
<feature type="compositionally biased region" description="Basic and acidic residues" evidence="1">
    <location>
        <begin position="692"/>
        <end position="702"/>
    </location>
</feature>
<sequence>VDDPETGGFVLRPGDFLTPKFQSMEMKEERNGGYRNVINAFNECQEYLERFWKMFQDLYLTENENFQYSRLPKKAENARRIPQCGEVVLIKSDKSERLKWKLGRIVELIKGTDDQIRSAKVRVFNPDPRKKDLTTNIISRTINLLIPLEVRPEEQSKEKKEARRTEQQAEQETKTKNQDRKSTKSNKKKKKEEISKRESSQHRYQTRSKGAIVGFNLSSLLMIVCILLGLLMIPVASAQIEGEFLTTKKPMTIPETQEFLFGMRDLQAAIRNVTEQEGTYRFESTDLREAIRKNEEISKASGTKKEKQQVKKPKGNNSKNETVSSVKEQSQDKNITTTAKSTKEKEKNQSKTTKRPGIVGTTKKTVVPAQKGTGKVQEEKPVWNDQGEIEIETEELEKEDLEEVVPEDMKEQLKLGKEEKKSRSQGRRGVGTKERESSGEEQKKTETSEEKEEKLKKDEAKEERRARKKIIHKEHVLRNFHDETEHIYIECTKSGVILWDLSANNDTAQQANYQVCTEEVCFNDIKGDTKTELVFPGTVTMHYHVVRWKRMMDDEFKIIQTKCPPKEFCLSIDCSLCLQVIMNPQCNKTVFAILVVIMCSLISFAILACIYRDNVKWATISCCHSRMSRICRFLCCDLGCGLAILWGCIKKGWRSYQRKREKRQSRVRYRRVSKDIELETLREKEQKLKSILKEPNNEERRSRSLTRKNSVDSLKNHRVSWSRRGSRSSSKSSVESRGWKPIRFGSIVLILTMIGNAYGCDEIYTITHNEQICKEDSCSVRSINEIAINPLQRKSCIKAVSRNNIVARLEIDAVYNLLTCQKGAVMYAFNSTVTSESKRFCSGEGLCQGNSCETLEKHAKIPGLIEANDHVGYSYCQKTCGNFICSGCLSFSQACVAYKTFAKKNNHKIFELFRCRSWESSMAVKIKSWIRKTENDEEESEMEALISEGDSFEIKDKKNQTIAKVRVISMEQRQHSVMNAHFLKDPDSDTMSIVDGVNDKIALQTNKNASCTCKSLDLFKLTEDPMRQLPVMGTDYEVLKSVEKIPTIKLIRPNGRLQEKCAI</sequence>
<evidence type="ECO:0000256" key="2">
    <source>
        <dbReference type="SAM" id="Phobius"/>
    </source>
</evidence>